<comment type="caution">
    <text evidence="1">The sequence shown here is derived from an EMBL/GenBank/DDBJ whole genome shotgun (WGS) entry which is preliminary data.</text>
</comment>
<dbReference type="AlphaFoldDB" id="A0A699WAA9"/>
<proteinExistence type="predicted"/>
<accession>A0A699WAA9</accession>
<feature type="non-terminal residue" evidence="1">
    <location>
        <position position="122"/>
    </location>
</feature>
<sequence length="122" mass="12877">EVSAGWGHAEFEHALEQIVAAVAMVVSAAQQLVAPTVTGRHEGVMHAGGGVFDQCQDGMAGTGDERVADDRIQMLRPHARGLHAHELFKVIGIPRPAVDDLGAVGVDDAHRLPGFQAYGFAM</sequence>
<name>A0A699WAA9_TANCI</name>
<reference evidence="1" key="1">
    <citation type="journal article" date="2019" name="Sci. Rep.">
        <title>Draft genome of Tanacetum cinerariifolium, the natural source of mosquito coil.</title>
        <authorList>
            <person name="Yamashiro T."/>
            <person name="Shiraishi A."/>
            <person name="Satake H."/>
            <person name="Nakayama K."/>
        </authorList>
    </citation>
    <scope>NUCLEOTIDE SEQUENCE</scope>
</reference>
<protein>
    <submittedName>
        <fullName evidence="1">Uncharacterized protein</fullName>
    </submittedName>
</protein>
<evidence type="ECO:0000313" key="1">
    <source>
        <dbReference type="EMBL" id="GFD44197.1"/>
    </source>
</evidence>
<dbReference type="EMBL" id="BKCJ011615926">
    <property type="protein sequence ID" value="GFD44197.1"/>
    <property type="molecule type" value="Genomic_DNA"/>
</dbReference>
<organism evidence="1">
    <name type="scientific">Tanacetum cinerariifolium</name>
    <name type="common">Dalmatian daisy</name>
    <name type="synonym">Chrysanthemum cinerariifolium</name>
    <dbReference type="NCBI Taxonomy" id="118510"/>
    <lineage>
        <taxon>Eukaryota</taxon>
        <taxon>Viridiplantae</taxon>
        <taxon>Streptophyta</taxon>
        <taxon>Embryophyta</taxon>
        <taxon>Tracheophyta</taxon>
        <taxon>Spermatophyta</taxon>
        <taxon>Magnoliopsida</taxon>
        <taxon>eudicotyledons</taxon>
        <taxon>Gunneridae</taxon>
        <taxon>Pentapetalae</taxon>
        <taxon>asterids</taxon>
        <taxon>campanulids</taxon>
        <taxon>Asterales</taxon>
        <taxon>Asteraceae</taxon>
        <taxon>Asteroideae</taxon>
        <taxon>Anthemideae</taxon>
        <taxon>Anthemidinae</taxon>
        <taxon>Tanacetum</taxon>
    </lineage>
</organism>
<feature type="non-terminal residue" evidence="1">
    <location>
        <position position="1"/>
    </location>
</feature>
<gene>
    <name evidence="1" type="ORF">Tci_916166</name>
</gene>